<protein>
    <submittedName>
        <fullName evidence="4">Antitoxin</fullName>
    </submittedName>
</protein>
<dbReference type="InterPro" id="IPR007842">
    <property type="entry name" value="HEPN_dom"/>
</dbReference>
<feature type="non-terminal residue" evidence="4">
    <location>
        <position position="99"/>
    </location>
</feature>
<reference evidence="4 5" key="1">
    <citation type="submission" date="2018-06" db="EMBL/GenBank/DDBJ databases">
        <title>Extensive metabolic versatility and redundancy in microbially diverse, dynamic hydrothermal sediments.</title>
        <authorList>
            <person name="Dombrowski N."/>
            <person name="Teske A."/>
            <person name="Baker B.J."/>
        </authorList>
    </citation>
    <scope>NUCLEOTIDE SEQUENCE [LARGE SCALE GENOMIC DNA]</scope>
    <source>
        <strain evidence="4">B19_G9</strain>
    </source>
</reference>
<dbReference type="PANTHER" id="PTHR36565">
    <property type="entry name" value="UPF0332 PROTEIN TM_1000"/>
    <property type="match status" value="1"/>
</dbReference>
<accession>A0A662DIU4</accession>
<evidence type="ECO:0000256" key="1">
    <source>
        <dbReference type="ARBA" id="ARBA00038248"/>
    </source>
</evidence>
<organism evidence="4 5">
    <name type="scientific">Aerophobetes bacterium</name>
    <dbReference type="NCBI Taxonomy" id="2030807"/>
    <lineage>
        <taxon>Bacteria</taxon>
        <taxon>Candidatus Aerophobota</taxon>
    </lineage>
</organism>
<evidence type="ECO:0000313" key="5">
    <source>
        <dbReference type="Proteomes" id="UP000267654"/>
    </source>
</evidence>
<feature type="domain" description="HEPN" evidence="3">
    <location>
        <begin position="8"/>
        <end position="99"/>
    </location>
</feature>
<comment type="caution">
    <text evidence="4">The sequence shown here is derived from an EMBL/GenBank/DDBJ whole genome shotgun (WGS) entry which is preliminary data.</text>
</comment>
<name>A0A662DIU4_UNCAE</name>
<comment type="similarity">
    <text evidence="1">Belongs to the UPF0332 family.</text>
</comment>
<dbReference type="AlphaFoldDB" id="A0A662DIU4"/>
<gene>
    <name evidence="4" type="ORF">DRI96_02005</name>
</gene>
<sequence length="99" mass="11354">MSRINLARYRMDKARENLKDAEDALARSRFSLSANRSYYAMFTAARGLLALKELDSSKHSGVIALFNQYIIKTGLFPKELSRFLPKAKEIRENADYGDF</sequence>
<dbReference type="Pfam" id="PF05168">
    <property type="entry name" value="HEPN"/>
    <property type="match status" value="1"/>
</dbReference>
<dbReference type="PANTHER" id="PTHR36565:SF1">
    <property type="entry name" value="UPF0332 PROTEIN TM_1000"/>
    <property type="match status" value="1"/>
</dbReference>
<dbReference type="EMBL" id="QMQB01000056">
    <property type="protein sequence ID" value="RLE14049.1"/>
    <property type="molecule type" value="Genomic_DNA"/>
</dbReference>
<evidence type="ECO:0000259" key="3">
    <source>
        <dbReference type="Pfam" id="PF05168"/>
    </source>
</evidence>
<proteinExistence type="inferred from homology"/>
<evidence type="ECO:0000256" key="2">
    <source>
        <dbReference type="SAM" id="Coils"/>
    </source>
</evidence>
<feature type="coiled-coil region" evidence="2">
    <location>
        <begin position="4"/>
        <end position="31"/>
    </location>
</feature>
<evidence type="ECO:0000313" key="4">
    <source>
        <dbReference type="EMBL" id="RLE14049.1"/>
    </source>
</evidence>
<dbReference type="Proteomes" id="UP000267654">
    <property type="component" value="Unassembled WGS sequence"/>
</dbReference>
<dbReference type="InterPro" id="IPR052226">
    <property type="entry name" value="UPF0332_toxin"/>
</dbReference>
<dbReference type="Gene3D" id="1.20.120.330">
    <property type="entry name" value="Nucleotidyltransferases domain 2"/>
    <property type="match status" value="1"/>
</dbReference>
<keyword evidence="2" id="KW-0175">Coiled coil</keyword>